<dbReference type="PANTHER" id="PTHR43711">
    <property type="entry name" value="TWO-COMPONENT HISTIDINE KINASE"/>
    <property type="match status" value="1"/>
</dbReference>
<dbReference type="InterPro" id="IPR003660">
    <property type="entry name" value="HAMP_dom"/>
</dbReference>
<dbReference type="CDD" id="cd00082">
    <property type="entry name" value="HisKA"/>
    <property type="match status" value="1"/>
</dbReference>
<proteinExistence type="predicted"/>
<dbReference type="PROSITE" id="PS50885">
    <property type="entry name" value="HAMP"/>
    <property type="match status" value="1"/>
</dbReference>
<keyword evidence="4" id="KW-0597">Phosphoprotein</keyword>
<dbReference type="CDD" id="cd06225">
    <property type="entry name" value="HAMP"/>
    <property type="match status" value="1"/>
</dbReference>
<dbReference type="Gene3D" id="1.10.287.130">
    <property type="match status" value="1"/>
</dbReference>
<dbReference type="EC" id="2.7.13.3" evidence="3"/>
<keyword evidence="5" id="KW-0808">Transferase</keyword>
<dbReference type="SMART" id="SM00387">
    <property type="entry name" value="HATPase_c"/>
    <property type="match status" value="1"/>
</dbReference>
<evidence type="ECO:0000256" key="3">
    <source>
        <dbReference type="ARBA" id="ARBA00012438"/>
    </source>
</evidence>
<keyword evidence="6" id="KW-0812">Transmembrane</keyword>
<evidence type="ECO:0000259" key="12">
    <source>
        <dbReference type="PROSITE" id="PS50885"/>
    </source>
</evidence>
<feature type="region of interest" description="Disordered" evidence="10">
    <location>
        <begin position="604"/>
        <end position="631"/>
    </location>
</feature>
<dbReference type="Gene3D" id="1.10.8.500">
    <property type="entry name" value="HAMP domain in histidine kinase"/>
    <property type="match status" value="1"/>
</dbReference>
<dbReference type="InterPro" id="IPR050736">
    <property type="entry name" value="Sensor_HK_Regulatory"/>
</dbReference>
<keyword evidence="14" id="KW-1185">Reference proteome</keyword>
<keyword evidence="8" id="KW-1133">Transmembrane helix</keyword>
<keyword evidence="8" id="KW-0472">Membrane</keyword>
<dbReference type="PANTHER" id="PTHR43711:SF1">
    <property type="entry name" value="HISTIDINE KINASE 1"/>
    <property type="match status" value="1"/>
</dbReference>
<dbReference type="Proteomes" id="UP001183388">
    <property type="component" value="Unassembled WGS sequence"/>
</dbReference>
<dbReference type="InterPro" id="IPR004358">
    <property type="entry name" value="Sig_transdc_His_kin-like_C"/>
</dbReference>
<evidence type="ECO:0000256" key="10">
    <source>
        <dbReference type="SAM" id="MobiDB-lite"/>
    </source>
</evidence>
<dbReference type="PRINTS" id="PR00344">
    <property type="entry name" value="BCTRLSENSOR"/>
</dbReference>
<dbReference type="SUPFAM" id="SSF55874">
    <property type="entry name" value="ATPase domain of HSP90 chaperone/DNA topoisomerase II/histidine kinase"/>
    <property type="match status" value="1"/>
</dbReference>
<dbReference type="InterPro" id="IPR005467">
    <property type="entry name" value="His_kinase_dom"/>
</dbReference>
<accession>A0ABU2LA49</accession>
<comment type="subcellular location">
    <subcellularLocation>
        <location evidence="2">Cell membrane</location>
    </subcellularLocation>
</comment>
<evidence type="ECO:0000256" key="2">
    <source>
        <dbReference type="ARBA" id="ARBA00004236"/>
    </source>
</evidence>
<evidence type="ECO:0000256" key="8">
    <source>
        <dbReference type="ARBA" id="ARBA00022989"/>
    </source>
</evidence>
<evidence type="ECO:0000256" key="7">
    <source>
        <dbReference type="ARBA" id="ARBA00022777"/>
    </source>
</evidence>
<sequence length="631" mass="66716">MRRSLRLRLLALSLAVAALSVVATALLATYGTGTRLREDAESSASLLETDSSIHDALLDFAAEHRSWDGVEPLVAELARRTGRRVELTTPDGQTIAGSGRLPGRDAGDRPSTPSARIDAARPPDPLADSSGRPGFLAGERSARLALAYTGWQMTEAEQRERQALAGQAVSCLREEGIDATVVDGFTPYTGALGDARFAAPNRLFATGEGDAARLQEQADACVPDRLSEPSDATRALNERAVRLATACLEEHGLAYELAANAAGLRLVQPAGPGGERSAAWTRCEDEARIAAARPYVAPPADLYLGSSDRFAPFSGEGWWRTAATVTAVLMAAAAVTVLAGRRLVRPILALTGAAQRMEAGDHTARVPVPPRGGDEVTRLADAFNAMAAAIESSDLQRKALVSDVAHELRTPLANVRAHLEAAEDGVVPLDAELVRSLQEESALLERLVSDLQDLALADAGMLRVHPEERDAADLAGQAVAAYRARAEAAGVEVRVAVPPEPVPVLADPARLRQALGNLVANAVTHTPAGGSVEVAVRHGDERTRNAVVLTVADTGRGIAPEHLPYVFDRFYRADPSRSRSTGGSGLGLAITRHLVEAHHGRVEVHSTPGEGSTFTIRLPTPQPEHDSRPPP</sequence>
<evidence type="ECO:0000256" key="1">
    <source>
        <dbReference type="ARBA" id="ARBA00000085"/>
    </source>
</evidence>
<dbReference type="InterPro" id="IPR003661">
    <property type="entry name" value="HisK_dim/P_dom"/>
</dbReference>
<name>A0ABU2LA49_9ACTN</name>
<evidence type="ECO:0000259" key="11">
    <source>
        <dbReference type="PROSITE" id="PS50109"/>
    </source>
</evidence>
<evidence type="ECO:0000313" key="13">
    <source>
        <dbReference type="EMBL" id="MDT0308450.1"/>
    </source>
</evidence>
<feature type="domain" description="HAMP" evidence="12">
    <location>
        <begin position="341"/>
        <end position="395"/>
    </location>
</feature>
<protein>
    <recommendedName>
        <fullName evidence="3">histidine kinase</fullName>
        <ecNumber evidence="3">2.7.13.3</ecNumber>
    </recommendedName>
</protein>
<gene>
    <name evidence="13" type="ORF">RM780_15985</name>
</gene>
<feature type="region of interest" description="Disordered" evidence="10">
    <location>
        <begin position="84"/>
        <end position="134"/>
    </location>
</feature>
<dbReference type="CDD" id="cd16922">
    <property type="entry name" value="HATPase_EvgS-ArcB-TorS-like"/>
    <property type="match status" value="1"/>
</dbReference>
<dbReference type="SMART" id="SM00304">
    <property type="entry name" value="HAMP"/>
    <property type="match status" value="1"/>
</dbReference>
<dbReference type="EMBL" id="JAVREN010000022">
    <property type="protein sequence ID" value="MDT0308450.1"/>
    <property type="molecule type" value="Genomic_DNA"/>
</dbReference>
<dbReference type="InterPro" id="IPR036097">
    <property type="entry name" value="HisK_dim/P_sf"/>
</dbReference>
<keyword evidence="7 13" id="KW-0418">Kinase</keyword>
<dbReference type="SUPFAM" id="SSF158472">
    <property type="entry name" value="HAMP domain-like"/>
    <property type="match status" value="1"/>
</dbReference>
<organism evidence="13 14">
    <name type="scientific">Streptomyces boetiae</name>
    <dbReference type="NCBI Taxonomy" id="3075541"/>
    <lineage>
        <taxon>Bacteria</taxon>
        <taxon>Bacillati</taxon>
        <taxon>Actinomycetota</taxon>
        <taxon>Actinomycetes</taxon>
        <taxon>Kitasatosporales</taxon>
        <taxon>Streptomycetaceae</taxon>
        <taxon>Streptomyces</taxon>
    </lineage>
</organism>
<evidence type="ECO:0000256" key="9">
    <source>
        <dbReference type="ARBA" id="ARBA00023012"/>
    </source>
</evidence>
<dbReference type="SMART" id="SM00388">
    <property type="entry name" value="HisKA"/>
    <property type="match status" value="1"/>
</dbReference>
<dbReference type="Pfam" id="PF02518">
    <property type="entry name" value="HATPase_c"/>
    <property type="match status" value="1"/>
</dbReference>
<evidence type="ECO:0000256" key="5">
    <source>
        <dbReference type="ARBA" id="ARBA00022679"/>
    </source>
</evidence>
<dbReference type="Pfam" id="PF00672">
    <property type="entry name" value="HAMP"/>
    <property type="match status" value="1"/>
</dbReference>
<dbReference type="RefSeq" id="WP_311631400.1">
    <property type="nucleotide sequence ID" value="NZ_JAVREN010000022.1"/>
</dbReference>
<comment type="catalytic activity">
    <reaction evidence="1">
        <text>ATP + protein L-histidine = ADP + protein N-phospho-L-histidine.</text>
        <dbReference type="EC" id="2.7.13.3"/>
    </reaction>
</comment>
<dbReference type="InterPro" id="IPR003594">
    <property type="entry name" value="HATPase_dom"/>
</dbReference>
<dbReference type="PROSITE" id="PS50109">
    <property type="entry name" value="HIS_KIN"/>
    <property type="match status" value="1"/>
</dbReference>
<dbReference type="InterPro" id="IPR036890">
    <property type="entry name" value="HATPase_C_sf"/>
</dbReference>
<comment type="caution">
    <text evidence="13">The sequence shown here is derived from an EMBL/GenBank/DDBJ whole genome shotgun (WGS) entry which is preliminary data.</text>
</comment>
<evidence type="ECO:0000313" key="14">
    <source>
        <dbReference type="Proteomes" id="UP001183388"/>
    </source>
</evidence>
<evidence type="ECO:0000256" key="4">
    <source>
        <dbReference type="ARBA" id="ARBA00022553"/>
    </source>
</evidence>
<reference evidence="14" key="1">
    <citation type="submission" date="2023-07" db="EMBL/GenBank/DDBJ databases">
        <title>30 novel species of actinomycetes from the DSMZ collection.</title>
        <authorList>
            <person name="Nouioui I."/>
        </authorList>
    </citation>
    <scope>NUCLEOTIDE SEQUENCE [LARGE SCALE GENOMIC DNA]</scope>
    <source>
        <strain evidence="14">DSM 44917</strain>
    </source>
</reference>
<dbReference type="GO" id="GO:0016301">
    <property type="term" value="F:kinase activity"/>
    <property type="evidence" value="ECO:0007669"/>
    <property type="project" value="UniProtKB-KW"/>
</dbReference>
<dbReference type="Gene3D" id="3.30.565.10">
    <property type="entry name" value="Histidine kinase-like ATPase, C-terminal domain"/>
    <property type="match status" value="1"/>
</dbReference>
<keyword evidence="9" id="KW-0902">Two-component regulatory system</keyword>
<dbReference type="Pfam" id="PF00512">
    <property type="entry name" value="HisKA"/>
    <property type="match status" value="1"/>
</dbReference>
<feature type="domain" description="Histidine kinase" evidence="11">
    <location>
        <begin position="403"/>
        <end position="622"/>
    </location>
</feature>
<evidence type="ECO:0000256" key="6">
    <source>
        <dbReference type="ARBA" id="ARBA00022692"/>
    </source>
</evidence>
<dbReference type="SUPFAM" id="SSF47384">
    <property type="entry name" value="Homodimeric domain of signal transducing histidine kinase"/>
    <property type="match status" value="1"/>
</dbReference>